<proteinExistence type="predicted"/>
<keyword evidence="1" id="KW-0472">Membrane</keyword>
<sequence>MKTRMHITFILLAISFIIIAFTGICMDFKILILPKTLSKPLHIYLGYFMIILVIIHLIDNRRWIKNIFK</sequence>
<keyword evidence="1" id="KW-0812">Transmembrane</keyword>
<dbReference type="Proteomes" id="UP000255234">
    <property type="component" value="Unassembled WGS sequence"/>
</dbReference>
<evidence type="ECO:0000313" key="4">
    <source>
        <dbReference type="Proteomes" id="UP000255234"/>
    </source>
</evidence>
<dbReference type="GeneID" id="62777533"/>
<organism evidence="3 4">
    <name type="scientific">Megamonas hypermegale</name>
    <dbReference type="NCBI Taxonomy" id="158847"/>
    <lineage>
        <taxon>Bacteria</taxon>
        <taxon>Bacillati</taxon>
        <taxon>Bacillota</taxon>
        <taxon>Negativicutes</taxon>
        <taxon>Selenomonadales</taxon>
        <taxon>Selenomonadaceae</taxon>
        <taxon>Megamonas</taxon>
    </lineage>
</organism>
<gene>
    <name evidence="3" type="ORF">NCTC10571_00166</name>
</gene>
<dbReference type="Pfam" id="PF14358">
    <property type="entry name" value="DUF4405"/>
    <property type="match status" value="1"/>
</dbReference>
<feature type="domain" description="Flavinylation-associated cytochrome" evidence="2">
    <location>
        <begin position="7"/>
        <end position="58"/>
    </location>
</feature>
<dbReference type="Gene3D" id="1.20.950.20">
    <property type="entry name" value="Transmembrane di-heme cytochromes, Chain C"/>
    <property type="match status" value="1"/>
</dbReference>
<feature type="transmembrane region" description="Helical" evidence="1">
    <location>
        <begin position="7"/>
        <end position="29"/>
    </location>
</feature>
<dbReference type="EMBL" id="UGPP01000001">
    <property type="protein sequence ID" value="STY70067.1"/>
    <property type="molecule type" value="Genomic_DNA"/>
</dbReference>
<dbReference type="AlphaFoldDB" id="A0A378NQG0"/>
<evidence type="ECO:0000256" key="1">
    <source>
        <dbReference type="SAM" id="Phobius"/>
    </source>
</evidence>
<keyword evidence="1" id="KW-1133">Transmembrane helix</keyword>
<evidence type="ECO:0000313" key="3">
    <source>
        <dbReference type="EMBL" id="STY70067.1"/>
    </source>
</evidence>
<feature type="transmembrane region" description="Helical" evidence="1">
    <location>
        <begin position="41"/>
        <end position="59"/>
    </location>
</feature>
<reference evidence="3 4" key="1">
    <citation type="submission" date="2018-06" db="EMBL/GenBank/DDBJ databases">
        <authorList>
            <consortium name="Pathogen Informatics"/>
            <person name="Doyle S."/>
        </authorList>
    </citation>
    <scope>NUCLEOTIDE SEQUENCE [LARGE SCALE GENOMIC DNA]</scope>
    <source>
        <strain evidence="3 4">NCTC10571</strain>
    </source>
</reference>
<dbReference type="RefSeq" id="WP_008540118.1">
    <property type="nucleotide sequence ID" value="NZ_UGPP01000001.1"/>
</dbReference>
<dbReference type="InterPro" id="IPR025517">
    <property type="entry name" value="DUF4405"/>
</dbReference>
<name>A0A378NQG0_9FIRM</name>
<protein>
    <recommendedName>
        <fullName evidence="2">Flavinylation-associated cytochrome domain-containing protein</fullName>
    </recommendedName>
</protein>
<evidence type="ECO:0000259" key="2">
    <source>
        <dbReference type="Pfam" id="PF14358"/>
    </source>
</evidence>
<accession>A0A378NQG0</accession>